<proteinExistence type="predicted"/>
<dbReference type="InterPro" id="IPR053134">
    <property type="entry name" value="RNA-dir_DNA_polymerase"/>
</dbReference>
<dbReference type="InterPro" id="IPR043128">
    <property type="entry name" value="Rev_trsase/Diguanyl_cyclase"/>
</dbReference>
<dbReference type="SUPFAM" id="SSF56672">
    <property type="entry name" value="DNA/RNA polymerases"/>
    <property type="match status" value="1"/>
</dbReference>
<gene>
    <name evidence="1" type="ORF">O181_057478</name>
</gene>
<keyword evidence="2" id="KW-1185">Reference proteome</keyword>
<dbReference type="Proteomes" id="UP000765509">
    <property type="component" value="Unassembled WGS sequence"/>
</dbReference>
<dbReference type="OrthoDB" id="8067401at2759"/>
<dbReference type="PANTHER" id="PTHR24559">
    <property type="entry name" value="TRANSPOSON TY3-I GAG-POL POLYPROTEIN"/>
    <property type="match status" value="1"/>
</dbReference>
<dbReference type="EMBL" id="AVOT02026155">
    <property type="protein sequence ID" value="MBW0517763.1"/>
    <property type="molecule type" value="Genomic_DNA"/>
</dbReference>
<evidence type="ECO:0000313" key="2">
    <source>
        <dbReference type="Proteomes" id="UP000765509"/>
    </source>
</evidence>
<comment type="caution">
    <text evidence="1">The sequence shown here is derived from an EMBL/GenBank/DDBJ whole genome shotgun (WGS) entry which is preliminary data.</text>
</comment>
<dbReference type="Gene3D" id="3.10.10.10">
    <property type="entry name" value="HIV Type 1 Reverse Transcriptase, subunit A, domain 1"/>
    <property type="match status" value="1"/>
</dbReference>
<dbReference type="PANTHER" id="PTHR24559:SF440">
    <property type="entry name" value="RIBONUCLEASE H"/>
    <property type="match status" value="1"/>
</dbReference>
<evidence type="ECO:0000313" key="1">
    <source>
        <dbReference type="EMBL" id="MBW0517763.1"/>
    </source>
</evidence>
<protein>
    <recommendedName>
        <fullName evidence="3">Reverse transcriptase domain-containing protein</fullName>
    </recommendedName>
</protein>
<evidence type="ECO:0008006" key="3">
    <source>
        <dbReference type="Google" id="ProtNLM"/>
    </source>
</evidence>
<dbReference type="Gene3D" id="3.30.70.270">
    <property type="match status" value="1"/>
</dbReference>
<organism evidence="1 2">
    <name type="scientific">Austropuccinia psidii MF-1</name>
    <dbReference type="NCBI Taxonomy" id="1389203"/>
    <lineage>
        <taxon>Eukaryota</taxon>
        <taxon>Fungi</taxon>
        <taxon>Dikarya</taxon>
        <taxon>Basidiomycota</taxon>
        <taxon>Pucciniomycotina</taxon>
        <taxon>Pucciniomycetes</taxon>
        <taxon>Pucciniales</taxon>
        <taxon>Sphaerophragmiaceae</taxon>
        <taxon>Austropuccinia</taxon>
    </lineage>
</organism>
<reference evidence="1" key="1">
    <citation type="submission" date="2021-03" db="EMBL/GenBank/DDBJ databases">
        <title>Draft genome sequence of rust myrtle Austropuccinia psidii MF-1, a brazilian biotype.</title>
        <authorList>
            <person name="Quecine M.C."/>
            <person name="Pachon D.M.R."/>
            <person name="Bonatelli M.L."/>
            <person name="Correr F.H."/>
            <person name="Franceschini L.M."/>
            <person name="Leite T.F."/>
            <person name="Margarido G.R.A."/>
            <person name="Almeida C.A."/>
            <person name="Ferrarezi J.A."/>
            <person name="Labate C.A."/>
        </authorList>
    </citation>
    <scope>NUCLEOTIDE SEQUENCE</scope>
    <source>
        <strain evidence="1">MF-1</strain>
    </source>
</reference>
<name>A0A9Q3HUJ0_9BASI</name>
<dbReference type="InterPro" id="IPR043502">
    <property type="entry name" value="DNA/RNA_pol_sf"/>
</dbReference>
<sequence length="158" mass="17745">MVLNVIPPAYNQYLNIFSKVKAEKPPPQSTCDHQIKLEGLLPPVGVIYSLSTQDLEKICAYISENVEKGFIRPSSSSTGAPVLFSKKKDGGLCLCVDYRKLNSVTMKKRYRVSPMNQRFTIFNSSTTCCKRDLCGAYNLLRIKEGDEDLTTFRSKYGS</sequence>
<accession>A0A9Q3HUJ0</accession>
<dbReference type="AlphaFoldDB" id="A0A9Q3HUJ0"/>